<dbReference type="Pfam" id="PF13181">
    <property type="entry name" value="TPR_8"/>
    <property type="match status" value="1"/>
</dbReference>
<keyword evidence="4" id="KW-1000">Mitochondrion outer membrane</keyword>
<feature type="repeat" description="TPR" evidence="10">
    <location>
        <begin position="10"/>
        <end position="43"/>
    </location>
</feature>
<dbReference type="GO" id="GO:0045039">
    <property type="term" value="P:protein insertion into mitochondrial inner membrane"/>
    <property type="evidence" value="ECO:0007669"/>
    <property type="project" value="TreeGrafter"/>
</dbReference>
<keyword evidence="5 10" id="KW-0802">TPR repeat</keyword>
<dbReference type="SMART" id="SM00028">
    <property type="entry name" value="TPR"/>
    <property type="match status" value="4"/>
</dbReference>
<dbReference type="GO" id="GO:0005741">
    <property type="term" value="C:mitochondrial outer membrane"/>
    <property type="evidence" value="ECO:0007669"/>
    <property type="project" value="UniProtKB-SubCell"/>
</dbReference>
<evidence type="ECO:0000256" key="8">
    <source>
        <dbReference type="ARBA" id="ARBA00023136"/>
    </source>
</evidence>
<name>A0A1B6KVG2_9HEMI</name>
<dbReference type="SUPFAM" id="SSF48452">
    <property type="entry name" value="TPR-like"/>
    <property type="match status" value="1"/>
</dbReference>
<dbReference type="Gene3D" id="1.25.40.10">
    <property type="entry name" value="Tetratricopeptide repeat domain"/>
    <property type="match status" value="1"/>
</dbReference>
<protein>
    <submittedName>
        <fullName evidence="11">Uncharacterized protein</fullName>
    </submittedName>
</protein>
<keyword evidence="8" id="KW-0472">Membrane</keyword>
<dbReference type="Pfam" id="PF07719">
    <property type="entry name" value="TPR_2"/>
    <property type="match status" value="1"/>
</dbReference>
<reference evidence="11" key="1">
    <citation type="submission" date="2015-11" db="EMBL/GenBank/DDBJ databases">
        <title>De novo transcriptome assembly of four potential Pierce s Disease insect vectors from Arizona vineyards.</title>
        <authorList>
            <person name="Tassone E.E."/>
        </authorList>
    </citation>
    <scope>NUCLEOTIDE SEQUENCE</scope>
</reference>
<dbReference type="GO" id="GO:0030150">
    <property type="term" value="P:protein import into mitochondrial matrix"/>
    <property type="evidence" value="ECO:0007669"/>
    <property type="project" value="TreeGrafter"/>
</dbReference>
<dbReference type="InterPro" id="IPR013105">
    <property type="entry name" value="TPR_2"/>
</dbReference>
<evidence type="ECO:0000256" key="9">
    <source>
        <dbReference type="ARBA" id="ARBA00038030"/>
    </source>
</evidence>
<sequence length="218" mass="24586">MAEELDPNNPDLYLHRGQVNLLTDNTENSIKDFKKCVSLDPNFAIAVMQGHYAHYRQAVSQNSMSGITKVIEKFKRDLRKFPKCTEAYILLAQILMDQQQFDDADKYFQSAIDMDPTNATLRVHRGLLQLQWKGDIEAAIKMISGGIEVDDRCSFCYETLGTIEVQRGNLKKAVELFNKALPLSKTEMELAHLYSLRDAAVAQQIAADRLGISDLIGT</sequence>
<comment type="similarity">
    <text evidence="9">Belongs to the Tom70 family.</text>
</comment>
<dbReference type="PANTHER" id="PTHR46208">
    <property type="entry name" value="MITOCHONDRIAL IMPORT RECEPTOR SUBUNIT TOM70"/>
    <property type="match status" value="1"/>
</dbReference>
<dbReference type="PROSITE" id="PS50293">
    <property type="entry name" value="TPR_REGION"/>
    <property type="match status" value="1"/>
</dbReference>
<evidence type="ECO:0000256" key="10">
    <source>
        <dbReference type="PROSITE-ProRule" id="PRU00339"/>
    </source>
</evidence>
<evidence type="ECO:0000313" key="11">
    <source>
        <dbReference type="EMBL" id="JAT15430.1"/>
    </source>
</evidence>
<keyword evidence="7" id="KW-0496">Mitochondrion</keyword>
<keyword evidence="3" id="KW-0677">Repeat</keyword>
<keyword evidence="2" id="KW-0812">Transmembrane</keyword>
<dbReference type="PANTHER" id="PTHR46208:SF1">
    <property type="entry name" value="MITOCHONDRIAL IMPORT RECEPTOR SUBUNIT TOM70"/>
    <property type="match status" value="1"/>
</dbReference>
<evidence type="ECO:0000256" key="1">
    <source>
        <dbReference type="ARBA" id="ARBA00004572"/>
    </source>
</evidence>
<gene>
    <name evidence="11" type="ORF">g.36921</name>
</gene>
<evidence type="ECO:0000256" key="2">
    <source>
        <dbReference type="ARBA" id="ARBA00022692"/>
    </source>
</evidence>
<feature type="repeat" description="TPR" evidence="10">
    <location>
        <begin position="85"/>
        <end position="118"/>
    </location>
</feature>
<comment type="subcellular location">
    <subcellularLocation>
        <location evidence="1">Mitochondrion outer membrane</location>
        <topology evidence="1">Single-pass membrane protein</topology>
    </subcellularLocation>
</comment>
<evidence type="ECO:0000256" key="4">
    <source>
        <dbReference type="ARBA" id="ARBA00022787"/>
    </source>
</evidence>
<dbReference type="InterPro" id="IPR019734">
    <property type="entry name" value="TPR_rpt"/>
</dbReference>
<dbReference type="GO" id="GO:0008320">
    <property type="term" value="F:protein transmembrane transporter activity"/>
    <property type="evidence" value="ECO:0007669"/>
    <property type="project" value="TreeGrafter"/>
</dbReference>
<evidence type="ECO:0000256" key="5">
    <source>
        <dbReference type="ARBA" id="ARBA00022803"/>
    </source>
</evidence>
<proteinExistence type="inferred from homology"/>
<dbReference type="GO" id="GO:0030943">
    <property type="term" value="F:mitochondrion targeting sequence binding"/>
    <property type="evidence" value="ECO:0007669"/>
    <property type="project" value="TreeGrafter"/>
</dbReference>
<dbReference type="PROSITE" id="PS50005">
    <property type="entry name" value="TPR"/>
    <property type="match status" value="3"/>
</dbReference>
<dbReference type="InterPro" id="IPR011990">
    <property type="entry name" value="TPR-like_helical_dom_sf"/>
</dbReference>
<dbReference type="AlphaFoldDB" id="A0A1B6KVG2"/>
<dbReference type="EMBL" id="GEBQ01024547">
    <property type="protein sequence ID" value="JAT15430.1"/>
    <property type="molecule type" value="Transcribed_RNA"/>
</dbReference>
<keyword evidence="6" id="KW-1133">Transmembrane helix</keyword>
<organism evidence="11">
    <name type="scientific">Graphocephala atropunctata</name>
    <dbReference type="NCBI Taxonomy" id="36148"/>
    <lineage>
        <taxon>Eukaryota</taxon>
        <taxon>Metazoa</taxon>
        <taxon>Ecdysozoa</taxon>
        <taxon>Arthropoda</taxon>
        <taxon>Hexapoda</taxon>
        <taxon>Insecta</taxon>
        <taxon>Pterygota</taxon>
        <taxon>Neoptera</taxon>
        <taxon>Paraneoptera</taxon>
        <taxon>Hemiptera</taxon>
        <taxon>Auchenorrhyncha</taxon>
        <taxon>Membracoidea</taxon>
        <taxon>Cicadellidae</taxon>
        <taxon>Cicadellinae</taxon>
        <taxon>Cicadellini</taxon>
        <taxon>Graphocephala</taxon>
    </lineage>
</organism>
<evidence type="ECO:0000256" key="7">
    <source>
        <dbReference type="ARBA" id="ARBA00023128"/>
    </source>
</evidence>
<evidence type="ECO:0000256" key="6">
    <source>
        <dbReference type="ARBA" id="ARBA00022989"/>
    </source>
</evidence>
<evidence type="ECO:0000256" key="3">
    <source>
        <dbReference type="ARBA" id="ARBA00022737"/>
    </source>
</evidence>
<accession>A0A1B6KVG2</accession>
<feature type="repeat" description="TPR" evidence="10">
    <location>
        <begin position="154"/>
        <end position="187"/>
    </location>
</feature>